<dbReference type="PROSITE" id="PS50071">
    <property type="entry name" value="HOMEOBOX_2"/>
    <property type="match status" value="1"/>
</dbReference>
<evidence type="ECO:0000313" key="7">
    <source>
        <dbReference type="EMBL" id="TPP59330.1"/>
    </source>
</evidence>
<evidence type="ECO:0000256" key="4">
    <source>
        <dbReference type="PROSITE-ProRule" id="PRU00108"/>
    </source>
</evidence>
<dbReference type="Proteomes" id="UP000316759">
    <property type="component" value="Unassembled WGS sequence"/>
</dbReference>
<dbReference type="InterPro" id="IPR009057">
    <property type="entry name" value="Homeodomain-like_sf"/>
</dbReference>
<reference evidence="7 8" key="1">
    <citation type="submission" date="2019-04" db="EMBL/GenBank/DDBJ databases">
        <title>Annotation for the trematode Fasciola gigantica.</title>
        <authorList>
            <person name="Choi Y.-J."/>
        </authorList>
    </citation>
    <scope>NUCLEOTIDE SEQUENCE [LARGE SCALE GENOMIC DNA]</scope>
    <source>
        <strain evidence="7">Uganda_cow_1</strain>
    </source>
</reference>
<feature type="compositionally biased region" description="Polar residues" evidence="5">
    <location>
        <begin position="444"/>
        <end position="460"/>
    </location>
</feature>
<feature type="region of interest" description="Disordered" evidence="5">
    <location>
        <begin position="373"/>
        <end position="415"/>
    </location>
</feature>
<dbReference type="InterPro" id="IPR050224">
    <property type="entry name" value="TALE_homeobox"/>
</dbReference>
<proteinExistence type="predicted"/>
<comment type="subcellular location">
    <subcellularLocation>
        <location evidence="4">Nucleus</location>
    </subcellularLocation>
</comment>
<feature type="domain" description="Homeobox" evidence="6">
    <location>
        <begin position="458"/>
        <end position="521"/>
    </location>
</feature>
<dbReference type="GO" id="GO:0003677">
    <property type="term" value="F:DNA binding"/>
    <property type="evidence" value="ECO:0007669"/>
    <property type="project" value="UniProtKB-UniRule"/>
</dbReference>
<feature type="region of interest" description="Disordered" evidence="5">
    <location>
        <begin position="427"/>
        <end position="464"/>
    </location>
</feature>
<dbReference type="CDD" id="cd00086">
    <property type="entry name" value="homeodomain"/>
    <property type="match status" value="1"/>
</dbReference>
<evidence type="ECO:0000256" key="5">
    <source>
        <dbReference type="SAM" id="MobiDB-lite"/>
    </source>
</evidence>
<dbReference type="InterPro" id="IPR001356">
    <property type="entry name" value="HD"/>
</dbReference>
<feature type="DNA-binding region" description="Homeobox" evidence="4">
    <location>
        <begin position="460"/>
        <end position="522"/>
    </location>
</feature>
<evidence type="ECO:0000259" key="6">
    <source>
        <dbReference type="PROSITE" id="PS50071"/>
    </source>
</evidence>
<name>A0A504YNF4_FASGI</name>
<evidence type="ECO:0000256" key="1">
    <source>
        <dbReference type="ARBA" id="ARBA00023125"/>
    </source>
</evidence>
<dbReference type="Pfam" id="PF05920">
    <property type="entry name" value="Homeobox_KN"/>
    <property type="match status" value="1"/>
</dbReference>
<dbReference type="GO" id="GO:0005634">
    <property type="term" value="C:nucleus"/>
    <property type="evidence" value="ECO:0007669"/>
    <property type="project" value="UniProtKB-SubCell"/>
</dbReference>
<dbReference type="EMBL" id="SUNJ01010855">
    <property type="protein sequence ID" value="TPP59330.1"/>
    <property type="molecule type" value="Genomic_DNA"/>
</dbReference>
<feature type="compositionally biased region" description="Polar residues" evidence="5">
    <location>
        <begin position="400"/>
        <end position="411"/>
    </location>
</feature>
<dbReference type="GO" id="GO:0006355">
    <property type="term" value="P:regulation of DNA-templated transcription"/>
    <property type="evidence" value="ECO:0007669"/>
    <property type="project" value="InterPro"/>
</dbReference>
<dbReference type="Gene3D" id="1.10.10.60">
    <property type="entry name" value="Homeodomain-like"/>
    <property type="match status" value="1"/>
</dbReference>
<dbReference type="SUPFAM" id="SSF46689">
    <property type="entry name" value="Homeodomain-like"/>
    <property type="match status" value="1"/>
</dbReference>
<organism evidence="7 8">
    <name type="scientific">Fasciola gigantica</name>
    <name type="common">Giant liver fluke</name>
    <dbReference type="NCBI Taxonomy" id="46835"/>
    <lineage>
        <taxon>Eukaryota</taxon>
        <taxon>Metazoa</taxon>
        <taxon>Spiralia</taxon>
        <taxon>Lophotrochozoa</taxon>
        <taxon>Platyhelminthes</taxon>
        <taxon>Trematoda</taxon>
        <taxon>Digenea</taxon>
        <taxon>Plagiorchiida</taxon>
        <taxon>Echinostomata</taxon>
        <taxon>Echinostomatoidea</taxon>
        <taxon>Fasciolidae</taxon>
        <taxon>Fasciola</taxon>
    </lineage>
</organism>
<dbReference type="SMART" id="SM00389">
    <property type="entry name" value="HOX"/>
    <property type="match status" value="1"/>
</dbReference>
<keyword evidence="8" id="KW-1185">Reference proteome</keyword>
<keyword evidence="2 4" id="KW-0371">Homeobox</keyword>
<sequence>MIASAGLLTVEPELSDIPLNLSRGRRKQRRPRYSQYTEKHGFTELENTTNALQFRTNVSNQLSVNDRHSSPVGLCKAEQNDSLSEVFLAAPATDSGSQTDEVLCTPKHETAEAVSSIVEPHDYQVPQTTELEEIQDDDRQCGTPVFPPATENLPPAIRTYNNNTSTISQSFDNHNPLLFIGTKSNQDVVAPENPFSHQPPSKTFTAPQLVQTYAGLGSIQGMTTGCWQQSSGFAHSQQPIPQTNYTVAFPTANTYGTCLGYGSAAPTIQSWPWMVAVGQNFCACPANFGEVGHTADPSLAPALPVPIIQSTVGTITSHYGEKLVGGAQLNTDADSSRSAFHIVSREPDLLQGSTNLASEITCFGAQDHLAGRFMSKPRNRKASNRHLRAKARDRSVALESIQSENTNSSSGCDFFPDSLAERKSSELAWTPPGADGDLSENSELESQNQQATCSTSSHLSSMRHRPLNRNALRQMRQWYEAHIDRPYPTTEEKMQLAELGGIKISQVNSWFANQRTRSCNTRPKKKLQRLRLRLRDMTLELERVTQGVICAADIEEQLRTIIDEYLT</sequence>
<dbReference type="InterPro" id="IPR008422">
    <property type="entry name" value="KN_HD"/>
</dbReference>
<evidence type="ECO:0000256" key="2">
    <source>
        <dbReference type="ARBA" id="ARBA00023155"/>
    </source>
</evidence>
<keyword evidence="1 4" id="KW-0238">DNA-binding</keyword>
<evidence type="ECO:0000313" key="8">
    <source>
        <dbReference type="Proteomes" id="UP000316759"/>
    </source>
</evidence>
<dbReference type="AlphaFoldDB" id="A0A504YNF4"/>
<accession>A0A504YNF4</accession>
<dbReference type="STRING" id="46835.A0A504YNF4"/>
<protein>
    <submittedName>
        <fullName evidence="7">Irx</fullName>
    </submittedName>
</protein>
<gene>
    <name evidence="7" type="ORF">FGIG_00483</name>
</gene>
<dbReference type="OrthoDB" id="4187154at2759"/>
<comment type="caution">
    <text evidence="7">The sequence shown here is derived from an EMBL/GenBank/DDBJ whole genome shotgun (WGS) entry which is preliminary data.</text>
</comment>
<feature type="compositionally biased region" description="Basic residues" evidence="5">
    <location>
        <begin position="375"/>
        <end position="389"/>
    </location>
</feature>
<dbReference type="PANTHER" id="PTHR11850">
    <property type="entry name" value="HOMEOBOX PROTEIN TRANSCRIPTION FACTORS"/>
    <property type="match status" value="1"/>
</dbReference>
<evidence type="ECO:0000256" key="3">
    <source>
        <dbReference type="ARBA" id="ARBA00023242"/>
    </source>
</evidence>
<keyword evidence="3 4" id="KW-0539">Nucleus</keyword>